<feature type="transmembrane region" description="Helical" evidence="9">
    <location>
        <begin position="393"/>
        <end position="415"/>
    </location>
</feature>
<keyword evidence="3 9" id="KW-0812">Transmembrane</keyword>
<dbReference type="PANTHER" id="PTHR32361">
    <property type="entry name" value="FERRIC/CUPRIC REDUCTASE TRANSMEMBRANE COMPONENT"/>
    <property type="match status" value="1"/>
</dbReference>
<evidence type="ECO:0000256" key="2">
    <source>
        <dbReference type="ARBA" id="ARBA00022448"/>
    </source>
</evidence>
<feature type="transmembrane region" description="Helical" evidence="9">
    <location>
        <begin position="162"/>
        <end position="182"/>
    </location>
</feature>
<dbReference type="GO" id="GO:0006879">
    <property type="term" value="P:intracellular iron ion homeostasis"/>
    <property type="evidence" value="ECO:0007669"/>
    <property type="project" value="TreeGrafter"/>
</dbReference>
<comment type="subcellular location">
    <subcellularLocation>
        <location evidence="1">Membrane</location>
        <topology evidence="1">Multi-pass membrane protein</topology>
    </subcellularLocation>
</comment>
<keyword evidence="10" id="KW-0732">Signal</keyword>
<keyword evidence="4 9" id="KW-1133">Transmembrane helix</keyword>
<evidence type="ECO:0008006" key="15">
    <source>
        <dbReference type="Google" id="ProtNLM"/>
    </source>
</evidence>
<dbReference type="Pfam" id="PF01794">
    <property type="entry name" value="Ferric_reduct"/>
    <property type="match status" value="1"/>
</dbReference>
<feature type="domain" description="Ferric reductase NAD binding" evidence="12">
    <location>
        <begin position="622"/>
        <end position="749"/>
    </location>
</feature>
<evidence type="ECO:0000256" key="1">
    <source>
        <dbReference type="ARBA" id="ARBA00004141"/>
    </source>
</evidence>
<dbReference type="GO" id="GO:0006826">
    <property type="term" value="P:iron ion transport"/>
    <property type="evidence" value="ECO:0007669"/>
    <property type="project" value="TreeGrafter"/>
</dbReference>
<dbReference type="InterPro" id="IPR013121">
    <property type="entry name" value="Fe_red_NAD-bd_6"/>
</dbReference>
<dbReference type="GO" id="GO:0015677">
    <property type="term" value="P:copper ion import"/>
    <property type="evidence" value="ECO:0007669"/>
    <property type="project" value="TreeGrafter"/>
</dbReference>
<dbReference type="Pfam" id="PF08030">
    <property type="entry name" value="NAD_binding_6"/>
    <property type="match status" value="1"/>
</dbReference>
<evidence type="ECO:0000256" key="6">
    <source>
        <dbReference type="ARBA" id="ARBA00023065"/>
    </source>
</evidence>
<dbReference type="GeneID" id="54575465"/>
<dbReference type="Gene3D" id="3.40.50.80">
    <property type="entry name" value="Nucleotide-binding domain of ferredoxin-NADP reductase (FNR) module"/>
    <property type="match status" value="1"/>
</dbReference>
<dbReference type="InterPro" id="IPR013130">
    <property type="entry name" value="Fe3_Rdtase_TM_dom"/>
</dbReference>
<keyword evidence="2" id="KW-0813">Transport</keyword>
<proteinExistence type="predicted"/>
<evidence type="ECO:0000313" key="13">
    <source>
        <dbReference type="EMBL" id="KAF2248102.1"/>
    </source>
</evidence>
<feature type="transmembrane region" description="Helical" evidence="9">
    <location>
        <begin position="368"/>
        <end position="386"/>
    </location>
</feature>
<name>A0A6A6IDY0_9PLEO</name>
<evidence type="ECO:0000256" key="7">
    <source>
        <dbReference type="ARBA" id="ARBA00023136"/>
    </source>
</evidence>
<evidence type="ECO:0000256" key="3">
    <source>
        <dbReference type="ARBA" id="ARBA00022692"/>
    </source>
</evidence>
<keyword evidence="14" id="KW-1185">Reference proteome</keyword>
<keyword evidence="5" id="KW-0560">Oxidoreductase</keyword>
<reference evidence="13" key="1">
    <citation type="journal article" date="2020" name="Stud. Mycol.">
        <title>101 Dothideomycetes genomes: a test case for predicting lifestyles and emergence of pathogens.</title>
        <authorList>
            <person name="Haridas S."/>
            <person name="Albert R."/>
            <person name="Binder M."/>
            <person name="Bloem J."/>
            <person name="Labutti K."/>
            <person name="Salamov A."/>
            <person name="Andreopoulos B."/>
            <person name="Baker S."/>
            <person name="Barry K."/>
            <person name="Bills G."/>
            <person name="Bluhm B."/>
            <person name="Cannon C."/>
            <person name="Castanera R."/>
            <person name="Culley D."/>
            <person name="Daum C."/>
            <person name="Ezra D."/>
            <person name="Gonzalez J."/>
            <person name="Henrissat B."/>
            <person name="Kuo A."/>
            <person name="Liang C."/>
            <person name="Lipzen A."/>
            <person name="Lutzoni F."/>
            <person name="Magnuson J."/>
            <person name="Mondo S."/>
            <person name="Nolan M."/>
            <person name="Ohm R."/>
            <person name="Pangilinan J."/>
            <person name="Park H.-J."/>
            <person name="Ramirez L."/>
            <person name="Alfaro M."/>
            <person name="Sun H."/>
            <person name="Tritt A."/>
            <person name="Yoshinaga Y."/>
            <person name="Zwiers L.-H."/>
            <person name="Turgeon B."/>
            <person name="Goodwin S."/>
            <person name="Spatafora J."/>
            <person name="Crous P."/>
            <person name="Grigoriev I."/>
        </authorList>
    </citation>
    <scope>NUCLEOTIDE SEQUENCE</scope>
    <source>
        <strain evidence="13">CBS 122368</strain>
    </source>
</reference>
<dbReference type="InterPro" id="IPR039261">
    <property type="entry name" value="FNR_nucleotide-bd"/>
</dbReference>
<organism evidence="13 14">
    <name type="scientific">Trematosphaeria pertusa</name>
    <dbReference type="NCBI Taxonomy" id="390896"/>
    <lineage>
        <taxon>Eukaryota</taxon>
        <taxon>Fungi</taxon>
        <taxon>Dikarya</taxon>
        <taxon>Ascomycota</taxon>
        <taxon>Pezizomycotina</taxon>
        <taxon>Dothideomycetes</taxon>
        <taxon>Pleosporomycetidae</taxon>
        <taxon>Pleosporales</taxon>
        <taxon>Massarineae</taxon>
        <taxon>Trematosphaeriaceae</taxon>
        <taxon>Trematosphaeria</taxon>
    </lineage>
</organism>
<feature type="domain" description="Ferric oxidoreductase" evidence="11">
    <location>
        <begin position="289"/>
        <end position="408"/>
    </location>
</feature>
<accession>A0A6A6IDY0</accession>
<evidence type="ECO:0000256" key="10">
    <source>
        <dbReference type="SAM" id="SignalP"/>
    </source>
</evidence>
<feature type="compositionally biased region" description="Low complexity" evidence="8">
    <location>
        <begin position="537"/>
        <end position="552"/>
    </location>
</feature>
<dbReference type="AlphaFoldDB" id="A0A6A6IDY0"/>
<evidence type="ECO:0000259" key="12">
    <source>
        <dbReference type="Pfam" id="PF08030"/>
    </source>
</evidence>
<dbReference type="SUPFAM" id="SSF52343">
    <property type="entry name" value="Ferredoxin reductase-like, C-terminal NADP-linked domain"/>
    <property type="match status" value="1"/>
</dbReference>
<feature type="chain" id="PRO_5025600899" description="Ferric-chelate reductase-like protein" evidence="10">
    <location>
        <begin position="22"/>
        <end position="769"/>
    </location>
</feature>
<feature type="signal peptide" evidence="10">
    <location>
        <begin position="1"/>
        <end position="21"/>
    </location>
</feature>
<gene>
    <name evidence="13" type="ORF">BU26DRAFT_326792</name>
</gene>
<keyword evidence="7 9" id="KW-0472">Membrane</keyword>
<dbReference type="GO" id="GO:0000293">
    <property type="term" value="F:ferric-chelate reductase activity"/>
    <property type="evidence" value="ECO:0007669"/>
    <property type="project" value="TreeGrafter"/>
</dbReference>
<feature type="transmembrane region" description="Helical" evidence="9">
    <location>
        <begin position="299"/>
        <end position="320"/>
    </location>
</feature>
<feature type="transmembrane region" description="Helical" evidence="9">
    <location>
        <begin position="327"/>
        <end position="348"/>
    </location>
</feature>
<dbReference type="SFLD" id="SFLDS00052">
    <property type="entry name" value="Ferric_Reductase_Domain"/>
    <property type="match status" value="1"/>
</dbReference>
<evidence type="ECO:0000256" key="4">
    <source>
        <dbReference type="ARBA" id="ARBA00022989"/>
    </source>
</evidence>
<feature type="region of interest" description="Disordered" evidence="8">
    <location>
        <begin position="516"/>
        <end position="569"/>
    </location>
</feature>
<evidence type="ECO:0000256" key="8">
    <source>
        <dbReference type="SAM" id="MobiDB-lite"/>
    </source>
</evidence>
<evidence type="ECO:0000313" key="14">
    <source>
        <dbReference type="Proteomes" id="UP000800094"/>
    </source>
</evidence>
<keyword evidence="6" id="KW-0406">Ion transport</keyword>
<feature type="compositionally biased region" description="Low complexity" evidence="8">
    <location>
        <begin position="520"/>
        <end position="530"/>
    </location>
</feature>
<evidence type="ECO:0000256" key="5">
    <source>
        <dbReference type="ARBA" id="ARBA00023002"/>
    </source>
</evidence>
<dbReference type="InterPro" id="IPR051410">
    <property type="entry name" value="Ferric/Cupric_Reductase"/>
</dbReference>
<protein>
    <recommendedName>
        <fullName evidence="15">Ferric-chelate reductase-like protein</fullName>
    </recommendedName>
</protein>
<dbReference type="PANTHER" id="PTHR32361:SF9">
    <property type="entry name" value="FERRIC REDUCTASE TRANSMEMBRANE COMPONENT 3-RELATED"/>
    <property type="match status" value="1"/>
</dbReference>
<dbReference type="SFLD" id="SFLDG01168">
    <property type="entry name" value="Ferric_reductase_subgroup_(FRE"/>
    <property type="match status" value="1"/>
</dbReference>
<evidence type="ECO:0000256" key="9">
    <source>
        <dbReference type="SAM" id="Phobius"/>
    </source>
</evidence>
<dbReference type="EMBL" id="ML987196">
    <property type="protein sequence ID" value="KAF2248102.1"/>
    <property type="molecule type" value="Genomic_DNA"/>
</dbReference>
<dbReference type="RefSeq" id="XP_033683106.1">
    <property type="nucleotide sequence ID" value="XM_033822135.1"/>
</dbReference>
<evidence type="ECO:0000259" key="11">
    <source>
        <dbReference type="Pfam" id="PF01794"/>
    </source>
</evidence>
<dbReference type="OrthoDB" id="167398at2759"/>
<feature type="transmembrane region" description="Helical" evidence="9">
    <location>
        <begin position="248"/>
        <end position="267"/>
    </location>
</feature>
<dbReference type="Proteomes" id="UP000800094">
    <property type="component" value="Unassembled WGS sequence"/>
</dbReference>
<sequence>MHRASFLLLFLPLWKLPRVAALHSGKWCFAGCELALNYADFNDTDAGSKKIRSCQSTLRATSLYLCIDEYCDERGRSEWLRVSNETCIGIANATLPPYDIIAGYSPQERAEIRRLSADEALTYPTAGEVLIPEESFFERAFTTLEAAYFEVDIHRVYGWCMYYFWGIVIAIGMGTRLISLIGSIRRQEWQAIPTSETSIEEPHPSKRSQPPSLAYALLKRFITVPATFNNRCSQPLGWCTIPPRIQSLTILAFIVLNIVLCTVSYRVTHGNLYWPQEHIQLWRYVSDRTGVLSLANFPLIWLFGTRNNVLMWVTGWGFGAYNNFHRWVARVATVQAVVHSVGYTVMIYERGGWPLFTKYLGKHYFWNGELATIFMCLLLAFSVYGLRRSHYEIFLTTHIILSIIVLLTMYYHVAIFIDGEWTIFIYPCLVLWILDRALRALRILSFNPQFWNTKATATYSASCNLVRLEVPFTQTRLQQPKPGTYYYIYDLSNPLYAHQNHPFTLAFVTSGRGRATEQGTTANTNADAAAIPLRRPSSSSSSFTGNSDDSASTEADALLSPSPSSSSPGRTPALIFLIRPYSGFTSRLAKLAATHTHAHAPSSLRILLEGPYGPSAPLHHYPHILFIVGGTGIAVPLSHLTHLLSSSSVASLRIVWAVREHAFLAAVVDEFARVLEDERVVLDAHVTRDEEGKDEALDEGEGVRGVRVEAGRPDVGAVVEDAAREAGCERLAVVACGPAQMADQARRACVGVLGRGYRGVEYFEESFKW</sequence>
<dbReference type="GO" id="GO:0005886">
    <property type="term" value="C:plasma membrane"/>
    <property type="evidence" value="ECO:0007669"/>
    <property type="project" value="TreeGrafter"/>
</dbReference>
<dbReference type="CDD" id="cd06186">
    <property type="entry name" value="NOX_Duox_like_FAD_NADP"/>
    <property type="match status" value="1"/>
</dbReference>